<keyword evidence="1 5" id="KW-0479">Metal-binding</keyword>
<evidence type="ECO:0000256" key="3">
    <source>
        <dbReference type="ARBA" id="ARBA00022771"/>
    </source>
</evidence>
<dbReference type="PANTHER" id="PTHR43888">
    <property type="entry name" value="DNAJ-LIKE-2, ISOFORM A-RELATED"/>
    <property type="match status" value="1"/>
</dbReference>
<dbReference type="Gene3D" id="2.10.230.10">
    <property type="entry name" value="Heat shock protein DnaJ, cysteine-rich domain"/>
    <property type="match status" value="1"/>
</dbReference>
<dbReference type="Proteomes" id="UP000308267">
    <property type="component" value="Unassembled WGS sequence"/>
</dbReference>
<dbReference type="GO" id="GO:0009408">
    <property type="term" value="P:response to heat"/>
    <property type="evidence" value="ECO:0007669"/>
    <property type="project" value="InterPro"/>
</dbReference>
<dbReference type="FunFam" id="1.10.287.110:FF:000014">
    <property type="entry name" value="dnaJ homolog subfamily A member 1"/>
    <property type="match status" value="1"/>
</dbReference>
<proteinExistence type="inferred from homology"/>
<name>A0A4S2M681_OPIFE</name>
<evidence type="ECO:0000256" key="4">
    <source>
        <dbReference type="ARBA" id="ARBA00022833"/>
    </source>
</evidence>
<dbReference type="SMART" id="SM00271">
    <property type="entry name" value="DnaJ"/>
    <property type="match status" value="1"/>
</dbReference>
<dbReference type="OrthoDB" id="550424at2759"/>
<dbReference type="PRINTS" id="PR00625">
    <property type="entry name" value="JDOMAIN"/>
</dbReference>
<evidence type="ECO:0000256" key="5">
    <source>
        <dbReference type="PROSITE-ProRule" id="PRU00546"/>
    </source>
</evidence>
<dbReference type="Gene3D" id="2.60.260.20">
    <property type="entry name" value="Urease metallochaperone UreE, N-terminal domain"/>
    <property type="match status" value="2"/>
</dbReference>
<dbReference type="InterPro" id="IPR036410">
    <property type="entry name" value="HSP_DnaJ_Cys-rich_dom_sf"/>
</dbReference>
<feature type="domain" description="CR-type" evidence="8">
    <location>
        <begin position="122"/>
        <end position="206"/>
    </location>
</feature>
<sequence length="403" mass="45171">MVRETKYYDVLGVHPNATPEEIKKAYRKLALQHHPDKSKDNGEKFKEISQAFEVISDPKKRRIYDEGGEQAIKEGGAEGSGFHNPMDIFEMFFGGGGRSRGPRRGKDAVYQLSVKLEELYNGCVRKLSITRNSICSKCDGRGGKSGAVQQCRTCRGTGVQTHIRQLGIGYVQQIQSTCSVCRGEREIIDPKDCCKTCEGKKVVREKKVIEVPIDKGMADGESIKFAGEGDREPGLEPGDVIIVIDEQAHDRFVRRRTDLIYTMSLTLNEALCGFTRTIDTLDNRTLVLTSKPGEVFTSSDYRAIEGEGMPRYKSPFEKGRLIVRFQVIFPPNNFLPTNKLNQLRELLPPPVHIDDIPQDAEEVVLHPFDPERDTQQHHGRRAEAYDDDDATEGGNPRVQCASA</sequence>
<dbReference type="GO" id="GO:0006457">
    <property type="term" value="P:protein folding"/>
    <property type="evidence" value="ECO:0007669"/>
    <property type="project" value="InterPro"/>
</dbReference>
<dbReference type="STRING" id="147828.A0A4S2M681"/>
<dbReference type="SUPFAM" id="SSF49493">
    <property type="entry name" value="HSP40/DnaJ peptide-binding domain"/>
    <property type="match status" value="2"/>
</dbReference>
<organism evidence="9 10">
    <name type="scientific">Opisthorchis felineus</name>
    <dbReference type="NCBI Taxonomy" id="147828"/>
    <lineage>
        <taxon>Eukaryota</taxon>
        <taxon>Metazoa</taxon>
        <taxon>Spiralia</taxon>
        <taxon>Lophotrochozoa</taxon>
        <taxon>Platyhelminthes</taxon>
        <taxon>Trematoda</taxon>
        <taxon>Digenea</taxon>
        <taxon>Opisthorchiida</taxon>
        <taxon>Opisthorchiata</taxon>
        <taxon>Opisthorchiidae</taxon>
        <taxon>Opisthorchis</taxon>
    </lineage>
</organism>
<dbReference type="HAMAP" id="MF_01152">
    <property type="entry name" value="DnaJ"/>
    <property type="match status" value="1"/>
</dbReference>
<dbReference type="InterPro" id="IPR001305">
    <property type="entry name" value="HSP_DnaJ_Cys-rich_dom"/>
</dbReference>
<dbReference type="FunFam" id="2.60.260.20:FF:000003">
    <property type="entry name" value="DnaJ subfamily A member 2"/>
    <property type="match status" value="1"/>
</dbReference>
<reference evidence="9 10" key="1">
    <citation type="journal article" date="2019" name="BMC Genomics">
        <title>New insights from Opisthorchis felineus genome: update on genomics of the epidemiologically important liver flukes.</title>
        <authorList>
            <person name="Ershov N.I."/>
            <person name="Mordvinov V.A."/>
            <person name="Prokhortchouk E.B."/>
            <person name="Pakharukova M.Y."/>
            <person name="Gunbin K.V."/>
            <person name="Ustyantsev K."/>
            <person name="Genaev M.A."/>
            <person name="Blinov A.G."/>
            <person name="Mazur A."/>
            <person name="Boulygina E."/>
            <person name="Tsygankova S."/>
            <person name="Khrameeva E."/>
            <person name="Chekanov N."/>
            <person name="Fan G."/>
            <person name="Xiao A."/>
            <person name="Zhang H."/>
            <person name="Xu X."/>
            <person name="Yang H."/>
            <person name="Solovyev V."/>
            <person name="Lee S.M."/>
            <person name="Liu X."/>
            <person name="Afonnikov D.A."/>
            <person name="Skryabin K.G."/>
        </authorList>
    </citation>
    <scope>NUCLEOTIDE SEQUENCE [LARGE SCALE GENOMIC DNA]</scope>
    <source>
        <strain evidence="9">AK-0245</strain>
        <tissue evidence="9">Whole organism</tissue>
    </source>
</reference>
<dbReference type="InterPro" id="IPR001623">
    <property type="entry name" value="DnaJ_domain"/>
</dbReference>
<protein>
    <recommendedName>
        <fullName evidence="11">J domain-containing protein</fullName>
    </recommendedName>
</protein>
<dbReference type="GO" id="GO:0005524">
    <property type="term" value="F:ATP binding"/>
    <property type="evidence" value="ECO:0007669"/>
    <property type="project" value="InterPro"/>
</dbReference>
<dbReference type="InterPro" id="IPR044713">
    <property type="entry name" value="DNJA1/2-like"/>
</dbReference>
<dbReference type="EMBL" id="SJOL01004228">
    <property type="protein sequence ID" value="TGZ71910.1"/>
    <property type="molecule type" value="Genomic_DNA"/>
</dbReference>
<keyword evidence="4 5" id="KW-0862">Zinc</keyword>
<dbReference type="Gene3D" id="1.10.287.110">
    <property type="entry name" value="DnaJ domain"/>
    <property type="match status" value="1"/>
</dbReference>
<dbReference type="Pfam" id="PF00684">
    <property type="entry name" value="DnaJ_CXXCXGXG"/>
    <property type="match status" value="1"/>
</dbReference>
<dbReference type="CDD" id="cd10747">
    <property type="entry name" value="DnaJ_C"/>
    <property type="match status" value="1"/>
</dbReference>
<accession>A0A4S2M681</accession>
<dbReference type="FunFam" id="2.10.230.10:FF:000001">
    <property type="entry name" value="DnaJ subfamily A member 2"/>
    <property type="match status" value="1"/>
</dbReference>
<dbReference type="InterPro" id="IPR036869">
    <property type="entry name" value="J_dom_sf"/>
</dbReference>
<dbReference type="Pfam" id="PF01556">
    <property type="entry name" value="DnaJ_C"/>
    <property type="match status" value="1"/>
</dbReference>
<gene>
    <name evidence="9" type="ORF">CRM22_002397</name>
</gene>
<dbReference type="GO" id="GO:0051082">
    <property type="term" value="F:unfolded protein binding"/>
    <property type="evidence" value="ECO:0007669"/>
    <property type="project" value="InterPro"/>
</dbReference>
<dbReference type="InterPro" id="IPR012724">
    <property type="entry name" value="DnaJ"/>
</dbReference>
<dbReference type="Pfam" id="PF00226">
    <property type="entry name" value="DnaJ"/>
    <property type="match status" value="1"/>
</dbReference>
<evidence type="ECO:0000256" key="6">
    <source>
        <dbReference type="SAM" id="MobiDB-lite"/>
    </source>
</evidence>
<keyword evidence="10" id="KW-1185">Reference proteome</keyword>
<dbReference type="GO" id="GO:0030544">
    <property type="term" value="F:Hsp70 protein binding"/>
    <property type="evidence" value="ECO:0007669"/>
    <property type="project" value="InterPro"/>
</dbReference>
<dbReference type="InterPro" id="IPR008971">
    <property type="entry name" value="HSP40/DnaJ_pept-bd"/>
</dbReference>
<evidence type="ECO:0000256" key="2">
    <source>
        <dbReference type="ARBA" id="ARBA00022737"/>
    </source>
</evidence>
<dbReference type="SUPFAM" id="SSF57938">
    <property type="entry name" value="DnaJ/Hsp40 cysteine-rich domain"/>
    <property type="match status" value="1"/>
</dbReference>
<dbReference type="PROSITE" id="PS51188">
    <property type="entry name" value="ZF_CR"/>
    <property type="match status" value="1"/>
</dbReference>
<dbReference type="SUPFAM" id="SSF46565">
    <property type="entry name" value="Chaperone J-domain"/>
    <property type="match status" value="1"/>
</dbReference>
<feature type="domain" description="J" evidence="7">
    <location>
        <begin position="6"/>
        <end position="68"/>
    </location>
</feature>
<keyword evidence="3 5" id="KW-0863">Zinc-finger</keyword>
<dbReference type="PROSITE" id="PS50076">
    <property type="entry name" value="DNAJ_2"/>
    <property type="match status" value="1"/>
</dbReference>
<feature type="zinc finger region" description="CR-type" evidence="5">
    <location>
        <begin position="122"/>
        <end position="206"/>
    </location>
</feature>
<dbReference type="CDD" id="cd06257">
    <property type="entry name" value="DnaJ"/>
    <property type="match status" value="1"/>
</dbReference>
<feature type="compositionally biased region" description="Basic and acidic residues" evidence="6">
    <location>
        <begin position="369"/>
        <end position="384"/>
    </location>
</feature>
<dbReference type="InterPro" id="IPR002939">
    <property type="entry name" value="DnaJ_C"/>
</dbReference>
<evidence type="ECO:0000259" key="8">
    <source>
        <dbReference type="PROSITE" id="PS51188"/>
    </source>
</evidence>
<evidence type="ECO:0000313" key="10">
    <source>
        <dbReference type="Proteomes" id="UP000308267"/>
    </source>
</evidence>
<dbReference type="CDD" id="cd10719">
    <property type="entry name" value="DnaJ_zf"/>
    <property type="match status" value="1"/>
</dbReference>
<comment type="caution">
    <text evidence="9">The sequence shown here is derived from an EMBL/GenBank/DDBJ whole genome shotgun (WGS) entry which is preliminary data.</text>
</comment>
<evidence type="ECO:0000313" key="9">
    <source>
        <dbReference type="EMBL" id="TGZ71910.1"/>
    </source>
</evidence>
<evidence type="ECO:0000256" key="1">
    <source>
        <dbReference type="ARBA" id="ARBA00022723"/>
    </source>
</evidence>
<evidence type="ECO:0000259" key="7">
    <source>
        <dbReference type="PROSITE" id="PS50076"/>
    </source>
</evidence>
<dbReference type="GO" id="GO:0008270">
    <property type="term" value="F:zinc ion binding"/>
    <property type="evidence" value="ECO:0007669"/>
    <property type="project" value="UniProtKB-KW"/>
</dbReference>
<feature type="region of interest" description="Disordered" evidence="6">
    <location>
        <begin position="369"/>
        <end position="403"/>
    </location>
</feature>
<dbReference type="AlphaFoldDB" id="A0A4S2M681"/>
<evidence type="ECO:0008006" key="11">
    <source>
        <dbReference type="Google" id="ProtNLM"/>
    </source>
</evidence>
<keyword evidence="2" id="KW-0677">Repeat</keyword>